<reference evidence="1 3" key="2">
    <citation type="submission" date="2016-02" db="EMBL/GenBank/DDBJ databases">
        <title>Complete Genome Sequence of Propionibacterium acidipropionici ATCC 55737.</title>
        <authorList>
            <person name="Luna Flores C.H."/>
            <person name="Nielsen L.K."/>
            <person name="Marcellin E."/>
        </authorList>
    </citation>
    <scope>NUCLEOTIDE SEQUENCE [LARGE SCALE GENOMIC DNA]</scope>
    <source>
        <strain evidence="1 3">ATCC 55737</strain>
    </source>
</reference>
<protein>
    <recommendedName>
        <fullName evidence="5">SRPBCC family protein</fullName>
    </recommendedName>
</protein>
<proteinExistence type="predicted"/>
<dbReference type="RefSeq" id="WP_015071361.1">
    <property type="nucleotide sequence ID" value="NZ_CP013126.1"/>
</dbReference>
<evidence type="ECO:0000313" key="1">
    <source>
        <dbReference type="EMBL" id="AMS05177.1"/>
    </source>
</evidence>
<dbReference type="OrthoDB" id="5050566at2"/>
<organism evidence="1 3">
    <name type="scientific">Acidipropionibacterium acidipropionici</name>
    <dbReference type="NCBI Taxonomy" id="1748"/>
    <lineage>
        <taxon>Bacteria</taxon>
        <taxon>Bacillati</taxon>
        <taxon>Actinomycetota</taxon>
        <taxon>Actinomycetes</taxon>
        <taxon>Propionibacteriales</taxon>
        <taxon>Propionibacteriaceae</taxon>
        <taxon>Acidipropionibacterium</taxon>
    </lineage>
</organism>
<reference evidence="2 4" key="1">
    <citation type="journal article" date="2016" name="Plant Dis.">
        <title>Improved production of propionic acid using genome shuffling.</title>
        <authorList>
            <person name="Luna-Flores C.H."/>
            <person name="Palfreyman R.W."/>
            <person name="Kromer J.O."/>
            <person name="Nielsen L.K."/>
            <person name="Marcellin E."/>
        </authorList>
    </citation>
    <scope>NUCLEOTIDE SEQUENCE [LARGE SCALE GENOMIC DNA]</scope>
    <source>
        <strain evidence="2 4">F3E8</strain>
    </source>
</reference>
<dbReference type="KEGG" id="aaci:ASQ49_08585"/>
<evidence type="ECO:0000313" key="2">
    <source>
        <dbReference type="EMBL" id="AOZ46657.1"/>
    </source>
</evidence>
<evidence type="ECO:0008006" key="5">
    <source>
        <dbReference type="Google" id="ProtNLM"/>
    </source>
</evidence>
<dbReference type="Proteomes" id="UP000178666">
    <property type="component" value="Chromosome"/>
</dbReference>
<gene>
    <name evidence="2" type="ORF">A8L58_08025</name>
    <name evidence="1" type="ORF">AXH35_06560</name>
</gene>
<evidence type="ECO:0000313" key="4">
    <source>
        <dbReference type="Proteomes" id="UP000178666"/>
    </source>
</evidence>
<evidence type="ECO:0000313" key="3">
    <source>
        <dbReference type="Proteomes" id="UP000075221"/>
    </source>
</evidence>
<dbReference type="GeneID" id="88085066"/>
<dbReference type="EMBL" id="CP014352">
    <property type="protein sequence ID" value="AMS05177.1"/>
    <property type="molecule type" value="Genomic_DNA"/>
</dbReference>
<keyword evidence="4" id="KW-1185">Reference proteome</keyword>
<name>A0A142KGD9_9ACTN</name>
<sequence>MLTVVIDRDSVAAGDDVRSHIARWEFPDDANLGDLLVRILDSGYLASVAGDVAWCLEAGGLELGTAADGESLRSKDDGRPETGVEIFAPDGGEIHVAMLSWGGVDRSMASLEVARIDDLLVFNLRYLAGNRMVPWSLLRERILATRR</sequence>
<dbReference type="EMBL" id="CP015970">
    <property type="protein sequence ID" value="AOZ46657.1"/>
    <property type="molecule type" value="Genomic_DNA"/>
</dbReference>
<dbReference type="AlphaFoldDB" id="A0A142KGD9"/>
<accession>A0A142KGD9</accession>
<dbReference type="Proteomes" id="UP000075221">
    <property type="component" value="Chromosome"/>
</dbReference>